<evidence type="ECO:0008006" key="4">
    <source>
        <dbReference type="Google" id="ProtNLM"/>
    </source>
</evidence>
<dbReference type="Gene3D" id="1.20.58.60">
    <property type="match status" value="1"/>
</dbReference>
<dbReference type="EMBL" id="GL945017">
    <property type="protein sequence ID" value="EGN57440.1"/>
    <property type="molecule type" value="Genomic_DNA"/>
</dbReference>
<dbReference type="RefSeq" id="WP_007575003.1">
    <property type="nucleotide sequence ID" value="NZ_BPTS01000002.1"/>
</dbReference>
<name>F8N7I0_9BACT</name>
<keyword evidence="1" id="KW-0472">Membrane</keyword>
<keyword evidence="1" id="KW-1133">Transmembrane helix</keyword>
<dbReference type="eggNOG" id="COG0811">
    <property type="taxonomic scope" value="Bacteria"/>
</dbReference>
<feature type="transmembrane region" description="Helical" evidence="1">
    <location>
        <begin position="6"/>
        <end position="24"/>
    </location>
</feature>
<protein>
    <recommendedName>
        <fullName evidence="4">MotA/TolQ/ExbB proton channel domain-containing protein</fullName>
    </recommendedName>
</protein>
<dbReference type="STRING" id="688246.Premu_2046"/>
<dbReference type="OrthoDB" id="1066121at2"/>
<evidence type="ECO:0000313" key="3">
    <source>
        <dbReference type="Proteomes" id="UP000002772"/>
    </source>
</evidence>
<dbReference type="AlphaFoldDB" id="F8N7I0"/>
<evidence type="ECO:0000256" key="1">
    <source>
        <dbReference type="SAM" id="Phobius"/>
    </source>
</evidence>
<dbReference type="Proteomes" id="UP000002772">
    <property type="component" value="Unassembled WGS sequence"/>
</dbReference>
<keyword evidence="3" id="KW-1185">Reference proteome</keyword>
<dbReference type="HOGENOM" id="CLU_497688_0_0_10"/>
<gene>
    <name evidence="2" type="ORF">Premu_2046</name>
</gene>
<feature type="transmembrane region" description="Helical" evidence="1">
    <location>
        <begin position="120"/>
        <end position="143"/>
    </location>
</feature>
<reference evidence="3" key="1">
    <citation type="journal article" date="2011" name="Stand. Genomic Sci.">
        <title>Non-contiguous finished genome sequence of the opportunistic oral pathogen Prevotella multisaccharivorax type strain (PPPA20).</title>
        <authorList>
            <person name="Pati A."/>
            <person name="Gronow S."/>
            <person name="Lu M."/>
            <person name="Lapidus A."/>
            <person name="Nolan M."/>
            <person name="Lucas S."/>
            <person name="Hammon N."/>
            <person name="Deshpande S."/>
            <person name="Cheng J.F."/>
            <person name="Tapia R."/>
            <person name="Han C."/>
            <person name="Goodwin L."/>
            <person name="Pitluck S."/>
            <person name="Liolios K."/>
            <person name="Pagani I."/>
            <person name="Mavromatis K."/>
            <person name="Mikhailova N."/>
            <person name="Huntemann M."/>
            <person name="Chen A."/>
            <person name="Palaniappan K."/>
            <person name="Land M."/>
            <person name="Hauser L."/>
            <person name="Detter J.C."/>
            <person name="Brambilla E.M."/>
            <person name="Rohde M."/>
            <person name="Goker M."/>
            <person name="Woyke T."/>
            <person name="Bristow J."/>
            <person name="Eisen J.A."/>
            <person name="Markowitz V."/>
            <person name="Hugenholtz P."/>
            <person name="Kyrpides N.C."/>
            <person name="Klenk H.P."/>
            <person name="Ivanova N."/>
        </authorList>
    </citation>
    <scope>NUCLEOTIDE SEQUENCE [LARGE SCALE GENOMIC DNA]</scope>
    <source>
        <strain evidence="3">DSM 17128</strain>
    </source>
</reference>
<feature type="transmembrane region" description="Helical" evidence="1">
    <location>
        <begin position="155"/>
        <end position="174"/>
    </location>
</feature>
<organism evidence="2 3">
    <name type="scientific">Hallella multisaccharivorax DSM 17128</name>
    <dbReference type="NCBI Taxonomy" id="688246"/>
    <lineage>
        <taxon>Bacteria</taxon>
        <taxon>Pseudomonadati</taxon>
        <taxon>Bacteroidota</taxon>
        <taxon>Bacteroidia</taxon>
        <taxon>Bacteroidales</taxon>
        <taxon>Prevotellaceae</taxon>
        <taxon>Hallella</taxon>
    </lineage>
</organism>
<proteinExistence type="predicted"/>
<evidence type="ECO:0000313" key="2">
    <source>
        <dbReference type="EMBL" id="EGN57440.1"/>
    </source>
</evidence>
<keyword evidence="1" id="KW-0812">Transmembrane</keyword>
<sequence>MSVSIFISILISAVTFTIFFYYQLHFNADVKRKRAKFQNLFKEGENGYRVKRVSNLEGEDFLQIDGDFEPTSDLGKLISEINEYVKKSKGTTDFSVIQNKTERLEDMLYDDSTARMSFPIYLGLMGTFCGVFLGILSFLANVWIDSVNDDSIKGLLIGVLVSMSTSFIGLFLTTRNNYYSSDVKRKVDIDKNNFYDFIQTELMPSLDVSMVSALNKLHDTVTQFEPSFNRVIASFQSTFDSCTRSFGDKFAQNVDVVSRAVSVMGNNMDKINENIRLQTQLLDTIKSNQIAKGLQAFVEATDHFTQLTASLNKFEQARRMMLRATDEVINMQNRYAESLEIPKELVIKVNSILDRITTFENSINALGEDIAKTQMVGNDVINTISDQISAIKKKGKIADRYMLLADGKLEELYKHQTAAITGMTKNYEEAIKEHIAGFNKIIADSTEDFQKRHEEFKAALDEKFNVTEVHEDFSNLKKLSDIDNQLKQISNIENSLTKFQQSMNEIKTLLTDIKTAYSSVIQKKDEEEERGGLFGLFGGRNKDKEKK</sequence>
<accession>F8N7I0</accession>